<evidence type="ECO:0000256" key="1">
    <source>
        <dbReference type="SAM" id="MobiDB-lite"/>
    </source>
</evidence>
<name>A0A1C6TR26_9ACTN</name>
<sequence>MTRHDAPRAGDVDPVGTRTGTAGGEADPWKETR</sequence>
<dbReference type="Proteomes" id="UP000199001">
    <property type="component" value="Unassembled WGS sequence"/>
</dbReference>
<keyword evidence="3" id="KW-1185">Reference proteome</keyword>
<gene>
    <name evidence="2" type="ORF">GA0070606_0190</name>
</gene>
<protein>
    <submittedName>
        <fullName evidence="2">Uncharacterized protein</fullName>
    </submittedName>
</protein>
<evidence type="ECO:0000313" key="2">
    <source>
        <dbReference type="EMBL" id="SCL44217.1"/>
    </source>
</evidence>
<dbReference type="AlphaFoldDB" id="A0A1C6TR26"/>
<organism evidence="2 3">
    <name type="scientific">Micromonospora citrea</name>
    <dbReference type="NCBI Taxonomy" id="47855"/>
    <lineage>
        <taxon>Bacteria</taxon>
        <taxon>Bacillati</taxon>
        <taxon>Actinomycetota</taxon>
        <taxon>Actinomycetes</taxon>
        <taxon>Micromonosporales</taxon>
        <taxon>Micromonosporaceae</taxon>
        <taxon>Micromonospora</taxon>
    </lineage>
</organism>
<evidence type="ECO:0000313" key="3">
    <source>
        <dbReference type="Proteomes" id="UP000199001"/>
    </source>
</evidence>
<accession>A0A1C6TR26</accession>
<dbReference type="EMBL" id="FMHZ01000002">
    <property type="protein sequence ID" value="SCL44217.1"/>
    <property type="molecule type" value="Genomic_DNA"/>
</dbReference>
<proteinExistence type="predicted"/>
<feature type="compositionally biased region" description="Basic and acidic residues" evidence="1">
    <location>
        <begin position="1"/>
        <end position="11"/>
    </location>
</feature>
<feature type="region of interest" description="Disordered" evidence="1">
    <location>
        <begin position="1"/>
        <end position="33"/>
    </location>
</feature>
<reference evidence="3" key="1">
    <citation type="submission" date="2016-06" db="EMBL/GenBank/DDBJ databases">
        <authorList>
            <person name="Varghese N."/>
            <person name="Submissions Spin"/>
        </authorList>
    </citation>
    <scope>NUCLEOTIDE SEQUENCE [LARGE SCALE GENOMIC DNA]</scope>
    <source>
        <strain evidence="3">DSM 43903</strain>
    </source>
</reference>
<dbReference type="STRING" id="47855.GA0070606_0190"/>